<gene>
    <name evidence="1" type="ORF">GCM10009863_65620</name>
</gene>
<dbReference type="PANTHER" id="PTHR39217">
    <property type="match status" value="1"/>
</dbReference>
<dbReference type="PANTHER" id="PTHR39217:SF1">
    <property type="entry name" value="GLUTATHIONE SYNTHETASE"/>
    <property type="match status" value="1"/>
</dbReference>
<organism evidence="1 2">
    <name type="scientific">Streptomyces axinellae</name>
    <dbReference type="NCBI Taxonomy" id="552788"/>
    <lineage>
        <taxon>Bacteria</taxon>
        <taxon>Bacillati</taxon>
        <taxon>Actinomycetota</taxon>
        <taxon>Actinomycetes</taxon>
        <taxon>Kitasatosporales</taxon>
        <taxon>Streptomycetaceae</taxon>
        <taxon>Streptomyces</taxon>
    </lineage>
</organism>
<dbReference type="EMBL" id="BAAARJ010000035">
    <property type="protein sequence ID" value="GAA2639489.1"/>
    <property type="molecule type" value="Genomic_DNA"/>
</dbReference>
<accession>A0ABP6D9Y7</accession>
<proteinExistence type="predicted"/>
<dbReference type="Proteomes" id="UP001501447">
    <property type="component" value="Unassembled WGS sequence"/>
</dbReference>
<keyword evidence="2" id="KW-1185">Reference proteome</keyword>
<dbReference type="InterPro" id="IPR053191">
    <property type="entry name" value="DcsG_Biosynth_Enzyme"/>
</dbReference>
<name>A0ABP6D9Y7_9ACTN</name>
<evidence type="ECO:0000313" key="1">
    <source>
        <dbReference type="EMBL" id="GAA2639489.1"/>
    </source>
</evidence>
<evidence type="ECO:0008006" key="3">
    <source>
        <dbReference type="Google" id="ProtNLM"/>
    </source>
</evidence>
<protein>
    <recommendedName>
        <fullName evidence="3">ATP-grasp domain-containing protein</fullName>
    </recommendedName>
</protein>
<reference evidence="2" key="1">
    <citation type="journal article" date="2019" name="Int. J. Syst. Evol. Microbiol.">
        <title>The Global Catalogue of Microorganisms (GCM) 10K type strain sequencing project: providing services to taxonomists for standard genome sequencing and annotation.</title>
        <authorList>
            <consortium name="The Broad Institute Genomics Platform"/>
            <consortium name="The Broad Institute Genome Sequencing Center for Infectious Disease"/>
            <person name="Wu L."/>
            <person name="Ma J."/>
        </authorList>
    </citation>
    <scope>NUCLEOTIDE SEQUENCE [LARGE SCALE GENOMIC DNA]</scope>
    <source>
        <strain evidence="2">JCM 16373</strain>
    </source>
</reference>
<comment type="caution">
    <text evidence="1">The sequence shown here is derived from an EMBL/GenBank/DDBJ whole genome shotgun (WGS) entry which is preliminary data.</text>
</comment>
<evidence type="ECO:0000313" key="2">
    <source>
        <dbReference type="Proteomes" id="UP001501447"/>
    </source>
</evidence>
<dbReference type="SUPFAM" id="SSF56059">
    <property type="entry name" value="Glutathione synthetase ATP-binding domain-like"/>
    <property type="match status" value="1"/>
</dbReference>
<sequence>MHIALATSRWAHGKDTELSTLLDELHAIGASCSTPEWDDPSIDWAAFDAVVIRSAWDYPERPAAFLRWVRTVADRSALFNSPETVAWNLDKHYLRDVAEAGVPVVPTEFTPPGMTWHVPQGGEYVVKPAVSNAARHTCRFRPGLDDDRARLHVAGLHEAGRTVLTQPYQHAVDHSGELSLIYLDGQYSHAARKTALLQTAGPPADDLFFRSHITPDKPTQVELECAASVLEAVTARFGTPLYARIDLIEGPGGVPTVMECELVEPLLFFDQGPSAVQTLALAVLARLG</sequence>